<evidence type="ECO:0000313" key="3">
    <source>
        <dbReference type="Proteomes" id="UP000245539"/>
    </source>
</evidence>
<name>A0A317CGQ8_9GAMM</name>
<protein>
    <submittedName>
        <fullName evidence="2">Uncharacterized protein</fullName>
    </submittedName>
</protein>
<keyword evidence="3" id="KW-1185">Reference proteome</keyword>
<comment type="caution">
    <text evidence="2">The sequence shown here is derived from an EMBL/GenBank/DDBJ whole genome shotgun (WGS) entry which is preliminary data.</text>
</comment>
<dbReference type="PROSITE" id="PS51257">
    <property type="entry name" value="PROKAR_LIPOPROTEIN"/>
    <property type="match status" value="1"/>
</dbReference>
<gene>
    <name evidence="2" type="ORF">DKW60_15145</name>
</gene>
<accession>A0A317CGQ8</accession>
<evidence type="ECO:0000313" key="2">
    <source>
        <dbReference type="EMBL" id="PWQ95412.1"/>
    </source>
</evidence>
<feature type="compositionally biased region" description="Low complexity" evidence="1">
    <location>
        <begin position="30"/>
        <end position="45"/>
    </location>
</feature>
<sequence>MYLRIDAFFVFAIALGVVACGGGSDGGGSDSETTEITPPTIVPPEGDNSLSNELTLSLLEGVWQGSLTSFLEGTDTKQCEWDLTLNLTSRQVQGSGEVLNGVFYGDVSAELLYAFGEESEHCISDSFELDWSAFCYSAWYKSYVPSAFIAADYTCLNDMDRLGGENVDLYRSSKLSYFLNKSRLTYDETTITIGRRNRDDTKMILERQ</sequence>
<dbReference type="Proteomes" id="UP000245539">
    <property type="component" value="Unassembled WGS sequence"/>
</dbReference>
<organism evidence="2 3">
    <name type="scientific">Leucothrix pacifica</name>
    <dbReference type="NCBI Taxonomy" id="1247513"/>
    <lineage>
        <taxon>Bacteria</taxon>
        <taxon>Pseudomonadati</taxon>
        <taxon>Pseudomonadota</taxon>
        <taxon>Gammaproteobacteria</taxon>
        <taxon>Thiotrichales</taxon>
        <taxon>Thiotrichaceae</taxon>
        <taxon>Leucothrix</taxon>
    </lineage>
</organism>
<dbReference type="AlphaFoldDB" id="A0A317CGQ8"/>
<feature type="region of interest" description="Disordered" evidence="1">
    <location>
        <begin position="24"/>
        <end position="45"/>
    </location>
</feature>
<evidence type="ECO:0000256" key="1">
    <source>
        <dbReference type="SAM" id="MobiDB-lite"/>
    </source>
</evidence>
<dbReference type="EMBL" id="QGKM01000046">
    <property type="protein sequence ID" value="PWQ95412.1"/>
    <property type="molecule type" value="Genomic_DNA"/>
</dbReference>
<dbReference type="RefSeq" id="WP_109838502.1">
    <property type="nucleotide sequence ID" value="NZ_QGKM01000046.1"/>
</dbReference>
<reference evidence="2 3" key="1">
    <citation type="submission" date="2018-05" db="EMBL/GenBank/DDBJ databases">
        <title>Leucothrix arctica sp. nov., isolated from Arctic seawater.</title>
        <authorList>
            <person name="Choi A."/>
            <person name="Baek K."/>
        </authorList>
    </citation>
    <scope>NUCLEOTIDE SEQUENCE [LARGE SCALE GENOMIC DNA]</scope>
    <source>
        <strain evidence="2 3">JCM 18388</strain>
    </source>
</reference>
<proteinExistence type="predicted"/>